<dbReference type="AlphaFoldDB" id="A0A8G1RI04"/>
<dbReference type="VEuPathDB" id="FungiDB:BO72DRAFT_452389"/>
<protein>
    <submittedName>
        <fullName evidence="1">Uncharacterized protein</fullName>
    </submittedName>
</protein>
<accession>A0A8G1RI04</accession>
<dbReference type="Proteomes" id="UP000249789">
    <property type="component" value="Unassembled WGS sequence"/>
</dbReference>
<name>A0A8G1RI04_9EURO</name>
<proteinExistence type="predicted"/>
<evidence type="ECO:0000313" key="1">
    <source>
        <dbReference type="EMBL" id="RAK72762.1"/>
    </source>
</evidence>
<dbReference type="RefSeq" id="XP_040796774.1">
    <property type="nucleotide sequence ID" value="XM_040945713.1"/>
</dbReference>
<dbReference type="EMBL" id="KZ824689">
    <property type="protein sequence ID" value="RAK72762.1"/>
    <property type="molecule type" value="Genomic_DNA"/>
</dbReference>
<organism evidence="1 2">
    <name type="scientific">Aspergillus fijiensis CBS 313.89</name>
    <dbReference type="NCBI Taxonomy" id="1448319"/>
    <lineage>
        <taxon>Eukaryota</taxon>
        <taxon>Fungi</taxon>
        <taxon>Dikarya</taxon>
        <taxon>Ascomycota</taxon>
        <taxon>Pezizomycotina</taxon>
        <taxon>Eurotiomycetes</taxon>
        <taxon>Eurotiomycetidae</taxon>
        <taxon>Eurotiales</taxon>
        <taxon>Aspergillaceae</taxon>
        <taxon>Aspergillus</taxon>
    </lineage>
</organism>
<evidence type="ECO:0000313" key="2">
    <source>
        <dbReference type="Proteomes" id="UP000249789"/>
    </source>
</evidence>
<reference evidence="1 2" key="1">
    <citation type="submission" date="2018-02" db="EMBL/GenBank/DDBJ databases">
        <title>The genomes of Aspergillus section Nigri reveals drivers in fungal speciation.</title>
        <authorList>
            <consortium name="DOE Joint Genome Institute"/>
            <person name="Vesth T.C."/>
            <person name="Nybo J."/>
            <person name="Theobald S."/>
            <person name="Brandl J."/>
            <person name="Frisvad J.C."/>
            <person name="Nielsen K.F."/>
            <person name="Lyhne E.K."/>
            <person name="Kogle M.E."/>
            <person name="Kuo A."/>
            <person name="Riley R."/>
            <person name="Clum A."/>
            <person name="Nolan M."/>
            <person name="Lipzen A."/>
            <person name="Salamov A."/>
            <person name="Henrissat B."/>
            <person name="Wiebenga A."/>
            <person name="De vries R.P."/>
            <person name="Grigoriev I.V."/>
            <person name="Mortensen U.H."/>
            <person name="Andersen M.R."/>
            <person name="Baker S.E."/>
        </authorList>
    </citation>
    <scope>NUCLEOTIDE SEQUENCE [LARGE SCALE GENOMIC DNA]</scope>
    <source>
        <strain evidence="1 2">CBS 313.89</strain>
    </source>
</reference>
<gene>
    <name evidence="1" type="ORF">BO72DRAFT_452389</name>
</gene>
<dbReference type="GeneID" id="63863046"/>
<sequence length="72" mass="7750">MASRPPLLLPLPRLSLSLLVAISHLLVSFRLVSIVLSISPVSSAVPYFLLEAAECQPAPHSASHGRSRIRPI</sequence>
<keyword evidence="2" id="KW-1185">Reference proteome</keyword>